<feature type="domain" description="HTH iclR-type" evidence="4">
    <location>
        <begin position="7"/>
        <end position="69"/>
    </location>
</feature>
<dbReference type="InterPro" id="IPR050707">
    <property type="entry name" value="HTH_MetabolicPath_Reg"/>
</dbReference>
<dbReference type="GO" id="GO:0045892">
    <property type="term" value="P:negative regulation of DNA-templated transcription"/>
    <property type="evidence" value="ECO:0007669"/>
    <property type="project" value="TreeGrafter"/>
</dbReference>
<dbReference type="InterPro" id="IPR011991">
    <property type="entry name" value="ArsR-like_HTH"/>
</dbReference>
<dbReference type="SMART" id="SM00346">
    <property type="entry name" value="HTH_ICLR"/>
    <property type="match status" value="1"/>
</dbReference>
<keyword evidence="2" id="KW-0238">DNA-binding</keyword>
<dbReference type="InterPro" id="IPR029016">
    <property type="entry name" value="GAF-like_dom_sf"/>
</dbReference>
<keyword evidence="1" id="KW-0805">Transcription regulation</keyword>
<dbReference type="InterPro" id="IPR014757">
    <property type="entry name" value="Tscrpt_reg_IclR_C"/>
</dbReference>
<evidence type="ECO:0000259" key="4">
    <source>
        <dbReference type="PROSITE" id="PS51077"/>
    </source>
</evidence>
<evidence type="ECO:0000256" key="3">
    <source>
        <dbReference type="ARBA" id="ARBA00023163"/>
    </source>
</evidence>
<dbReference type="Proteomes" id="UP000015480">
    <property type="component" value="Chromosome"/>
</dbReference>
<dbReference type="PROSITE" id="PS51077">
    <property type="entry name" value="HTH_ICLR"/>
    <property type="match status" value="1"/>
</dbReference>
<dbReference type="InterPro" id="IPR005471">
    <property type="entry name" value="Tscrpt_reg_IclR_N"/>
</dbReference>
<dbReference type="Pfam" id="PF01614">
    <property type="entry name" value="IclR_C"/>
    <property type="match status" value="1"/>
</dbReference>
<organism evidence="6 7">
    <name type="scientific">Paracoccus aminophilus JCM 7686</name>
    <dbReference type="NCBI Taxonomy" id="1367847"/>
    <lineage>
        <taxon>Bacteria</taxon>
        <taxon>Pseudomonadati</taxon>
        <taxon>Pseudomonadota</taxon>
        <taxon>Alphaproteobacteria</taxon>
        <taxon>Rhodobacterales</taxon>
        <taxon>Paracoccaceae</taxon>
        <taxon>Paracoccus</taxon>
    </lineage>
</organism>
<dbReference type="FunFam" id="1.10.10.10:FF:000056">
    <property type="entry name" value="IclR family transcriptional regulator"/>
    <property type="match status" value="1"/>
</dbReference>
<dbReference type="PANTHER" id="PTHR30136:SF24">
    <property type="entry name" value="HTH-TYPE TRANSCRIPTIONAL REPRESSOR ALLR"/>
    <property type="match status" value="1"/>
</dbReference>
<name>S5XMJ9_PARAH</name>
<evidence type="ECO:0000256" key="1">
    <source>
        <dbReference type="ARBA" id="ARBA00023015"/>
    </source>
</evidence>
<dbReference type="PROSITE" id="PS51078">
    <property type="entry name" value="ICLR_ED"/>
    <property type="match status" value="1"/>
</dbReference>
<dbReference type="InterPro" id="IPR036390">
    <property type="entry name" value="WH_DNA-bd_sf"/>
</dbReference>
<dbReference type="KEGG" id="pami:JCM7686_1408"/>
<dbReference type="SUPFAM" id="SSF55781">
    <property type="entry name" value="GAF domain-like"/>
    <property type="match status" value="1"/>
</dbReference>
<dbReference type="PANTHER" id="PTHR30136">
    <property type="entry name" value="HELIX-TURN-HELIX TRANSCRIPTIONAL REGULATOR, ICLR FAMILY"/>
    <property type="match status" value="1"/>
</dbReference>
<dbReference type="InterPro" id="IPR036388">
    <property type="entry name" value="WH-like_DNA-bd_sf"/>
</dbReference>
<dbReference type="SUPFAM" id="SSF46785">
    <property type="entry name" value="Winged helix' DNA-binding domain"/>
    <property type="match status" value="1"/>
</dbReference>
<evidence type="ECO:0000313" key="6">
    <source>
        <dbReference type="EMBL" id="AGT08509.1"/>
    </source>
</evidence>
<evidence type="ECO:0000256" key="2">
    <source>
        <dbReference type="ARBA" id="ARBA00023125"/>
    </source>
</evidence>
<dbReference type="eggNOG" id="COG1414">
    <property type="taxonomic scope" value="Bacteria"/>
</dbReference>
<evidence type="ECO:0000313" key="7">
    <source>
        <dbReference type="Proteomes" id="UP000015480"/>
    </source>
</evidence>
<dbReference type="Pfam" id="PF09339">
    <property type="entry name" value="HTH_IclR"/>
    <property type="match status" value="1"/>
</dbReference>
<dbReference type="AlphaFoldDB" id="S5XMJ9"/>
<dbReference type="GO" id="GO:0003700">
    <property type="term" value="F:DNA-binding transcription factor activity"/>
    <property type="evidence" value="ECO:0007669"/>
    <property type="project" value="TreeGrafter"/>
</dbReference>
<reference evidence="6 7" key="1">
    <citation type="journal article" date="2014" name="BMC Genomics">
        <title>Architecture and functions of a multipartite genome of the methylotrophic bacterium Paracoccus aminophilus JCM 7686, containing primary and secondary chromids.</title>
        <authorList>
            <person name="Dziewit L."/>
            <person name="Czarnecki J."/>
            <person name="Wibberg D."/>
            <person name="Radlinska M."/>
            <person name="Mrozek P."/>
            <person name="Szymczak M."/>
            <person name="Schluter A."/>
            <person name="Puhler A."/>
            <person name="Bartosik D."/>
        </authorList>
    </citation>
    <scope>NUCLEOTIDE SEQUENCE [LARGE SCALE GENOMIC DNA]</scope>
    <source>
        <strain evidence="6">JCM 7686</strain>
    </source>
</reference>
<dbReference type="Gene3D" id="1.10.10.10">
    <property type="entry name" value="Winged helix-like DNA-binding domain superfamily/Winged helix DNA-binding domain"/>
    <property type="match status" value="1"/>
</dbReference>
<dbReference type="STRING" id="1367847.JCM7686_1408"/>
<proteinExistence type="predicted"/>
<evidence type="ECO:0000259" key="5">
    <source>
        <dbReference type="PROSITE" id="PS51078"/>
    </source>
</evidence>
<gene>
    <name evidence="6" type="ORF">JCM7686_1408</name>
</gene>
<dbReference type="Gene3D" id="3.30.450.40">
    <property type="match status" value="1"/>
</dbReference>
<keyword evidence="3" id="KW-0804">Transcription</keyword>
<dbReference type="GO" id="GO:0003677">
    <property type="term" value="F:DNA binding"/>
    <property type="evidence" value="ECO:0007669"/>
    <property type="project" value="UniProtKB-KW"/>
</dbReference>
<sequence length="254" mass="26679">MAGSEGVKAADMCLRILEYVAFSPEPGGVTQIADSAGLAKSAAFKHLQTLMDHGFVTQDLVTSRYRLGPKAWLIGQQAQSLNDFTAIALPFMLAARNETGLAVVMSTPMPGAAFVTLTCASTHQIEIGVRTGSQLALHGSAQGKIFLAFGAPQQLEDLRVTPLTAVTPHTITDWNVLAAEVAAARKAGFASAPQEALLGINTMAAPVFNYDGKLIASVAFVGSIQHIPTDPDPVLVQRLKTLTQDISRALGAQG</sequence>
<dbReference type="CDD" id="cd00090">
    <property type="entry name" value="HTH_ARSR"/>
    <property type="match status" value="1"/>
</dbReference>
<dbReference type="PATRIC" id="fig|1367847.3.peg.1379"/>
<feature type="domain" description="IclR-ED" evidence="5">
    <location>
        <begin position="70"/>
        <end position="252"/>
    </location>
</feature>
<dbReference type="HOGENOM" id="CLU_104203_0_0_5"/>
<protein>
    <submittedName>
        <fullName evidence="6">Transcriptional regulator, IclR family</fullName>
    </submittedName>
</protein>
<accession>S5XMJ9</accession>
<dbReference type="EMBL" id="CP006650">
    <property type="protein sequence ID" value="AGT08509.1"/>
    <property type="molecule type" value="Genomic_DNA"/>
</dbReference>
<keyword evidence="7" id="KW-1185">Reference proteome</keyword>